<accession>A0ACD6ATX3</accession>
<sequence length="82" mass="8701">MDPKAYVAASLCLHSDFVMFSSTKGITRGTISSPTVLATRPKQVPPAIARFQAPSSKSWSSSCLRRVSSSIGTKAGRACLIK</sequence>
<protein>
    <submittedName>
        <fullName evidence="1">Uncharacterized protein</fullName>
    </submittedName>
</protein>
<proteinExistence type="predicted"/>
<name>A0ACD6ATX3_AVESA</name>
<dbReference type="Proteomes" id="UP001732700">
    <property type="component" value="Unassembled WGS sequence"/>
</dbReference>
<keyword evidence="2" id="KW-1185">Reference proteome</keyword>
<dbReference type="EnsemblPlants" id="AVESA.00010b.r2.UnG1449810.1">
    <property type="protein sequence ID" value="AVESA.00010b.r2.UnG1449810.1.CDS.1"/>
    <property type="gene ID" value="AVESA.00010b.r2.UnG1449810"/>
</dbReference>
<evidence type="ECO:0000313" key="2">
    <source>
        <dbReference type="Proteomes" id="UP001732700"/>
    </source>
</evidence>
<organism evidence="1 2">
    <name type="scientific">Avena sativa</name>
    <name type="common">Oat</name>
    <dbReference type="NCBI Taxonomy" id="4498"/>
    <lineage>
        <taxon>Eukaryota</taxon>
        <taxon>Viridiplantae</taxon>
        <taxon>Streptophyta</taxon>
        <taxon>Embryophyta</taxon>
        <taxon>Tracheophyta</taxon>
        <taxon>Spermatophyta</taxon>
        <taxon>Magnoliopsida</taxon>
        <taxon>Liliopsida</taxon>
        <taxon>Poales</taxon>
        <taxon>Poaceae</taxon>
        <taxon>BOP clade</taxon>
        <taxon>Pooideae</taxon>
        <taxon>Poodae</taxon>
        <taxon>Poeae</taxon>
        <taxon>Poeae Chloroplast Group 1 (Aveneae type)</taxon>
        <taxon>Aveninae</taxon>
        <taxon>Avena</taxon>
    </lineage>
</organism>
<evidence type="ECO:0000313" key="1">
    <source>
        <dbReference type="EnsemblPlants" id="AVESA.00010b.r2.UnG1449810.1.CDS.1"/>
    </source>
</evidence>
<reference evidence="1" key="1">
    <citation type="submission" date="2025-09" db="UniProtKB">
        <authorList>
            <consortium name="EnsemblPlants"/>
        </authorList>
    </citation>
    <scope>IDENTIFICATION</scope>
</reference>